<protein>
    <submittedName>
        <fullName evidence="1">Uncharacterized protein</fullName>
    </submittedName>
</protein>
<organism evidence="1 2">
    <name type="scientific">Hymenobacter nivis</name>
    <dbReference type="NCBI Taxonomy" id="1850093"/>
    <lineage>
        <taxon>Bacteria</taxon>
        <taxon>Pseudomonadati</taxon>
        <taxon>Bacteroidota</taxon>
        <taxon>Cytophagia</taxon>
        <taxon>Cytophagales</taxon>
        <taxon>Hymenobacteraceae</taxon>
        <taxon>Hymenobacter</taxon>
    </lineage>
</organism>
<dbReference type="AlphaFoldDB" id="A0A2Z3GHQ9"/>
<proteinExistence type="predicted"/>
<evidence type="ECO:0000313" key="1">
    <source>
        <dbReference type="EMBL" id="AWM31332.1"/>
    </source>
</evidence>
<name>A0A2Z3GHQ9_9BACT</name>
<dbReference type="OrthoDB" id="10009825at2"/>
<dbReference type="Proteomes" id="UP000245999">
    <property type="component" value="Chromosome"/>
</dbReference>
<evidence type="ECO:0000313" key="2">
    <source>
        <dbReference type="Proteomes" id="UP000245999"/>
    </source>
</evidence>
<keyword evidence="2" id="KW-1185">Reference proteome</keyword>
<gene>
    <name evidence="1" type="ORF">DDQ68_00150</name>
</gene>
<reference evidence="2" key="1">
    <citation type="submission" date="2018-04" db="EMBL/GenBank/DDBJ databases">
        <title>Complete genome of Antarctic heterotrophic bacterium Hymenobacter nivis.</title>
        <authorList>
            <person name="Terashima M."/>
        </authorList>
    </citation>
    <scope>NUCLEOTIDE SEQUENCE [LARGE SCALE GENOMIC DNA]</scope>
    <source>
        <strain evidence="2">NBRC 111535</strain>
    </source>
</reference>
<dbReference type="EMBL" id="CP029145">
    <property type="protein sequence ID" value="AWM31332.1"/>
    <property type="molecule type" value="Genomic_DNA"/>
</dbReference>
<dbReference type="KEGG" id="hnv:DDQ68_00150"/>
<sequence>MTDFLQFRNLAKAAFPHFNISAMIWEKEEAKSLNALRFRLKATSQKIETSVTVEAYSAAAAVEELRVALAKARRTFEVDGALRDISRRAGGLTEWQAIDIRAQLTKCPLHAFDKLVATLRHAALEAGQQQAA</sequence>
<accession>A0A2Z3GHQ9</accession>
<dbReference type="RefSeq" id="WP_109651675.1">
    <property type="nucleotide sequence ID" value="NZ_CP029145.1"/>
</dbReference>